<accession>A0A2V3WB39</accession>
<reference evidence="1 2" key="1">
    <citation type="submission" date="2018-05" db="EMBL/GenBank/DDBJ databases">
        <title>Genomic Encyclopedia of Type Strains, Phase IV (KMG-IV): sequencing the most valuable type-strain genomes for metagenomic binning, comparative biology and taxonomic classification.</title>
        <authorList>
            <person name="Goeker M."/>
        </authorList>
    </citation>
    <scope>NUCLEOTIDE SEQUENCE [LARGE SCALE GENOMIC DNA]</scope>
    <source>
        <strain evidence="1 2">DSM 28556</strain>
    </source>
</reference>
<dbReference type="InterPro" id="IPR029465">
    <property type="entry name" value="ATPgrasp_TupA"/>
</dbReference>
<dbReference type="OrthoDB" id="9791827at2"/>
<dbReference type="Pfam" id="PF14305">
    <property type="entry name" value="ATPgrasp_TupA"/>
    <property type="match status" value="1"/>
</dbReference>
<dbReference type="EMBL" id="QJJQ01000009">
    <property type="protein sequence ID" value="PXW85959.1"/>
    <property type="molecule type" value="Genomic_DNA"/>
</dbReference>
<evidence type="ECO:0000313" key="2">
    <source>
        <dbReference type="Proteomes" id="UP000247978"/>
    </source>
</evidence>
<evidence type="ECO:0000313" key="1">
    <source>
        <dbReference type="EMBL" id="PXW85959.1"/>
    </source>
</evidence>
<dbReference type="AlphaFoldDB" id="A0A2V3WB39"/>
<keyword evidence="2" id="KW-1185">Reference proteome</keyword>
<gene>
    <name evidence="1" type="ORF">DFR56_109122</name>
</gene>
<comment type="caution">
    <text evidence="1">The sequence shown here is derived from an EMBL/GenBank/DDBJ whole genome shotgun (WGS) entry which is preliminary data.</text>
</comment>
<protein>
    <submittedName>
        <fullName evidence="1">Teichuronopeptide biosynthesis TupA-like protein</fullName>
    </submittedName>
</protein>
<proteinExistence type="predicted"/>
<dbReference type="Proteomes" id="UP000247978">
    <property type="component" value="Unassembled WGS sequence"/>
</dbReference>
<organism evidence="1 2">
    <name type="scientific">Pseudogracilibacillus auburnensis</name>
    <dbReference type="NCBI Taxonomy" id="1494959"/>
    <lineage>
        <taxon>Bacteria</taxon>
        <taxon>Bacillati</taxon>
        <taxon>Bacillota</taxon>
        <taxon>Bacilli</taxon>
        <taxon>Bacillales</taxon>
        <taxon>Bacillaceae</taxon>
        <taxon>Pseudogracilibacillus</taxon>
    </lineage>
</organism>
<dbReference type="RefSeq" id="WP_110395915.1">
    <property type="nucleotide sequence ID" value="NZ_JBHUHB010000001.1"/>
</dbReference>
<sequence length="307" mass="36843">MIKKIKTFGRIVKNKPKGLIYALGDKRVFNWLPDKYYLKLLYWGETGKKLNLVNPQTYNEKLQWLKLYNRKPEYTKYVDKYAVRSYIAEIIGDEYLIPLIGVYNSIDEIDWNSLPEKFVLKCTHGSSANIICTNKKELNIKDVKGKLNKWMKKNWYWFGREWPYKQVRPRIICEKFIEQNDGDELRDYRFFCFNGEPKFITVDFSITNKKKTRRNLYDLEWNLMDEEISYPKELGIKVKKPEKLCEMINLSKKLSANIPHLRVDFYYIKEKIIFGEMTFFHQSGMGQIRPTKFDNQIGEWLKLPKTD</sequence>
<name>A0A2V3WB39_9BACI</name>